<name>A0A2J6Q5N4_9HELO</name>
<dbReference type="Pfam" id="PF06985">
    <property type="entry name" value="HET"/>
    <property type="match status" value="1"/>
</dbReference>
<dbReference type="PANTHER" id="PTHR24148">
    <property type="entry name" value="ANKYRIN REPEAT DOMAIN-CONTAINING PROTEIN 39 HOMOLOG-RELATED"/>
    <property type="match status" value="1"/>
</dbReference>
<gene>
    <name evidence="2" type="ORF">NA56DRAFT_688798</name>
</gene>
<feature type="domain" description="Heterokaryon incompatibility" evidence="1">
    <location>
        <begin position="9"/>
        <end position="151"/>
    </location>
</feature>
<dbReference type="PANTHER" id="PTHR24148:SF73">
    <property type="entry name" value="HET DOMAIN PROTEIN (AFU_ORTHOLOGUE AFUA_8G01020)"/>
    <property type="match status" value="1"/>
</dbReference>
<dbReference type="OrthoDB" id="3598674at2759"/>
<evidence type="ECO:0000313" key="3">
    <source>
        <dbReference type="Proteomes" id="UP000235672"/>
    </source>
</evidence>
<evidence type="ECO:0000313" key="2">
    <source>
        <dbReference type="EMBL" id="PMD21597.1"/>
    </source>
</evidence>
<dbReference type="EMBL" id="KZ613480">
    <property type="protein sequence ID" value="PMD21597.1"/>
    <property type="molecule type" value="Genomic_DNA"/>
</dbReference>
<evidence type="ECO:0000259" key="1">
    <source>
        <dbReference type="Pfam" id="PF06985"/>
    </source>
</evidence>
<dbReference type="AlphaFoldDB" id="A0A2J6Q5N4"/>
<accession>A0A2J6Q5N4</accession>
<protein>
    <recommendedName>
        <fullName evidence="1">Heterokaryon incompatibility domain-containing protein</fullName>
    </recommendedName>
</protein>
<proteinExistence type="predicted"/>
<dbReference type="Proteomes" id="UP000235672">
    <property type="component" value="Unassembled WGS sequence"/>
</dbReference>
<keyword evidence="3" id="KW-1185">Reference proteome</keyword>
<dbReference type="InterPro" id="IPR010730">
    <property type="entry name" value="HET"/>
</dbReference>
<reference evidence="2 3" key="1">
    <citation type="submission" date="2016-05" db="EMBL/GenBank/DDBJ databases">
        <title>A degradative enzymes factory behind the ericoid mycorrhizal symbiosis.</title>
        <authorList>
            <consortium name="DOE Joint Genome Institute"/>
            <person name="Martino E."/>
            <person name="Morin E."/>
            <person name="Grelet G."/>
            <person name="Kuo A."/>
            <person name="Kohler A."/>
            <person name="Daghino S."/>
            <person name="Barry K."/>
            <person name="Choi C."/>
            <person name="Cichocki N."/>
            <person name="Clum A."/>
            <person name="Copeland A."/>
            <person name="Hainaut M."/>
            <person name="Haridas S."/>
            <person name="Labutti K."/>
            <person name="Lindquist E."/>
            <person name="Lipzen A."/>
            <person name="Khouja H.-R."/>
            <person name="Murat C."/>
            <person name="Ohm R."/>
            <person name="Olson A."/>
            <person name="Spatafora J."/>
            <person name="Veneault-Fourrey C."/>
            <person name="Henrissat B."/>
            <person name="Grigoriev I."/>
            <person name="Martin F."/>
            <person name="Perotto S."/>
        </authorList>
    </citation>
    <scope>NUCLEOTIDE SEQUENCE [LARGE SCALE GENOMIC DNA]</scope>
    <source>
        <strain evidence="2 3">UAMH 7357</strain>
    </source>
</reference>
<dbReference type="STRING" id="1745343.A0A2J6Q5N4"/>
<organism evidence="2 3">
    <name type="scientific">Hyaloscypha hepaticicola</name>
    <dbReference type="NCBI Taxonomy" id="2082293"/>
    <lineage>
        <taxon>Eukaryota</taxon>
        <taxon>Fungi</taxon>
        <taxon>Dikarya</taxon>
        <taxon>Ascomycota</taxon>
        <taxon>Pezizomycotina</taxon>
        <taxon>Leotiomycetes</taxon>
        <taxon>Helotiales</taxon>
        <taxon>Hyaloscyphaceae</taxon>
        <taxon>Hyaloscypha</taxon>
    </lineage>
</organism>
<dbReference type="InterPro" id="IPR052895">
    <property type="entry name" value="HetReg/Transcr_Mod"/>
</dbReference>
<sequence>MRGGKTSTDVILLNGHHVEVRKNLWQALWHLRARNFCVSDLAKDHKFTEKNTKWIWIDAVCINQSTTTERNHQVLLMGRIYKTAVEVFAWLGCLSDLPFGSGVHTAVYQLEALTEYKDPKVWEERILRYGLHNFVHLFTLQYWQRMWILQEIGLASKITLLFDTMSADWAGFEHLRHTLHWTKHLEFYTSVWVRKETSTFWGLLIASQVFRLAFHRLDASSNTLEELIYTGQFSVCADPRDKVYAVLGLATDCQNGELEIDYSKSLFEVYSDVMNFCRKTYRDTKQSERLLRLSTILQASFDRAGELNDGAEAWLACSNVPTKTNLFKLRGLRTGIIAQLRAPVHSGTLLNKVSRRPPHLGMSPDPLSKQLLELSKAYPITSKSSFATQVSFPFKLRPLPENDTTKQSKIFRPSKNETIHTCLPFTTDDNRTGYAPPNAQLRDTICQFPDSEIVAVLREQQDGRYEIIGRAFVENASSSGFGPVVGGFWREIGFEVDVVTLQQLTAATDPVLIMPGRPLTSRQW</sequence>